<evidence type="ECO:0000256" key="7">
    <source>
        <dbReference type="ARBA" id="ARBA00023136"/>
    </source>
</evidence>
<feature type="transmembrane region" description="Helical" evidence="8">
    <location>
        <begin position="332"/>
        <end position="352"/>
    </location>
</feature>
<dbReference type="InterPro" id="IPR024989">
    <property type="entry name" value="MFS_assoc_dom"/>
</dbReference>
<evidence type="ECO:0000256" key="5">
    <source>
        <dbReference type="ARBA" id="ARBA00022692"/>
    </source>
</evidence>
<keyword evidence="4" id="KW-0997">Cell inner membrane</keyword>
<comment type="caution">
    <text evidence="10">The sequence shown here is derived from an EMBL/GenBank/DDBJ whole genome shotgun (WGS) entry which is preliminary data.</text>
</comment>
<feature type="transmembrane region" description="Helical" evidence="8">
    <location>
        <begin position="12"/>
        <end position="30"/>
    </location>
</feature>
<evidence type="ECO:0000256" key="4">
    <source>
        <dbReference type="ARBA" id="ARBA00022519"/>
    </source>
</evidence>
<dbReference type="Proteomes" id="UP000544872">
    <property type="component" value="Unassembled WGS sequence"/>
</dbReference>
<evidence type="ECO:0000259" key="9">
    <source>
        <dbReference type="Pfam" id="PF12832"/>
    </source>
</evidence>
<feature type="transmembrane region" description="Helical" evidence="8">
    <location>
        <begin position="137"/>
        <end position="156"/>
    </location>
</feature>
<dbReference type="InterPro" id="IPR026032">
    <property type="entry name" value="HcaT-like"/>
</dbReference>
<feature type="transmembrane region" description="Helical" evidence="8">
    <location>
        <begin position="300"/>
        <end position="320"/>
    </location>
</feature>
<keyword evidence="3" id="KW-1003">Cell membrane</keyword>
<dbReference type="NCBIfam" id="NF037955">
    <property type="entry name" value="mfs"/>
    <property type="match status" value="1"/>
</dbReference>
<evidence type="ECO:0000256" key="2">
    <source>
        <dbReference type="ARBA" id="ARBA00022448"/>
    </source>
</evidence>
<accession>A0A7X0DP27</accession>
<feature type="transmembrane region" description="Helical" evidence="8">
    <location>
        <begin position="162"/>
        <end position="184"/>
    </location>
</feature>
<feature type="transmembrane region" description="Helical" evidence="8">
    <location>
        <begin position="238"/>
        <end position="258"/>
    </location>
</feature>
<keyword evidence="5 8" id="KW-0812">Transmembrane</keyword>
<keyword evidence="6 8" id="KW-1133">Transmembrane helix</keyword>
<reference evidence="10 11" key="1">
    <citation type="submission" date="2020-08" db="EMBL/GenBank/DDBJ databases">
        <title>Genomic Encyclopedia of Type Strains, Phase IV (KMG-IV): sequencing the most valuable type-strain genomes for metagenomic binning, comparative biology and taxonomic classification.</title>
        <authorList>
            <person name="Goeker M."/>
        </authorList>
    </citation>
    <scope>NUCLEOTIDE SEQUENCE [LARGE SCALE GENOMIC DNA]</scope>
    <source>
        <strain evidence="10 11">DSM 11590</strain>
    </source>
</reference>
<dbReference type="PANTHER" id="PTHR23522:SF10">
    <property type="entry name" value="3-PHENYLPROPIONIC ACID TRANSPORTER-RELATED"/>
    <property type="match status" value="1"/>
</dbReference>
<dbReference type="SUPFAM" id="SSF103473">
    <property type="entry name" value="MFS general substrate transporter"/>
    <property type="match status" value="1"/>
</dbReference>
<name>A0A7X0DP27_NOVIT</name>
<dbReference type="Gene3D" id="1.20.1250.20">
    <property type="entry name" value="MFS general substrate transporter like domains"/>
    <property type="match status" value="2"/>
</dbReference>
<keyword evidence="11" id="KW-1185">Reference proteome</keyword>
<dbReference type="PIRSF" id="PIRSF004925">
    <property type="entry name" value="HcaT"/>
    <property type="match status" value="1"/>
</dbReference>
<gene>
    <name evidence="10" type="ORF">FHS48_003385</name>
</gene>
<evidence type="ECO:0000256" key="6">
    <source>
        <dbReference type="ARBA" id="ARBA00022989"/>
    </source>
</evidence>
<evidence type="ECO:0000256" key="8">
    <source>
        <dbReference type="SAM" id="Phobius"/>
    </source>
</evidence>
<evidence type="ECO:0000256" key="1">
    <source>
        <dbReference type="ARBA" id="ARBA00004429"/>
    </source>
</evidence>
<protein>
    <submittedName>
        <fullName evidence="10">PPP family 3-phenylpropionic acid transporter</fullName>
    </submittedName>
</protein>
<dbReference type="Pfam" id="PF12832">
    <property type="entry name" value="MFS_1_like"/>
    <property type="match status" value="1"/>
</dbReference>
<feature type="domain" description="Major facilitator superfamily associated" evidence="9">
    <location>
        <begin position="10"/>
        <end position="353"/>
    </location>
</feature>
<dbReference type="GO" id="GO:0030395">
    <property type="term" value="F:lactose binding"/>
    <property type="evidence" value="ECO:0007669"/>
    <property type="project" value="TreeGrafter"/>
</dbReference>
<evidence type="ECO:0000313" key="11">
    <source>
        <dbReference type="Proteomes" id="UP000544872"/>
    </source>
</evidence>
<dbReference type="RefSeq" id="WP_184265156.1">
    <property type="nucleotide sequence ID" value="NZ_JACIIX010000015.1"/>
</dbReference>
<feature type="transmembrane region" description="Helical" evidence="8">
    <location>
        <begin position="205"/>
        <end position="226"/>
    </location>
</feature>
<dbReference type="GO" id="GO:0015528">
    <property type="term" value="F:lactose:proton symporter activity"/>
    <property type="evidence" value="ECO:0007669"/>
    <property type="project" value="TreeGrafter"/>
</dbReference>
<feature type="transmembrane region" description="Helical" evidence="8">
    <location>
        <begin position="75"/>
        <end position="93"/>
    </location>
</feature>
<dbReference type="EMBL" id="JACIIX010000015">
    <property type="protein sequence ID" value="MBB6211939.1"/>
    <property type="molecule type" value="Genomic_DNA"/>
</dbReference>
<organism evidence="10 11">
    <name type="scientific">Novispirillum itersonii</name>
    <name type="common">Aquaspirillum itersonii</name>
    <dbReference type="NCBI Taxonomy" id="189"/>
    <lineage>
        <taxon>Bacteria</taxon>
        <taxon>Pseudomonadati</taxon>
        <taxon>Pseudomonadota</taxon>
        <taxon>Alphaproteobacteria</taxon>
        <taxon>Rhodospirillales</taxon>
        <taxon>Novispirillaceae</taxon>
        <taxon>Novispirillum</taxon>
    </lineage>
</organism>
<proteinExistence type="predicted"/>
<feature type="transmembrane region" description="Helical" evidence="8">
    <location>
        <begin position="358"/>
        <end position="377"/>
    </location>
</feature>
<dbReference type="InterPro" id="IPR036259">
    <property type="entry name" value="MFS_trans_sf"/>
</dbReference>
<keyword evidence="7 8" id="KW-0472">Membrane</keyword>
<dbReference type="GO" id="GO:0005886">
    <property type="term" value="C:plasma membrane"/>
    <property type="evidence" value="ECO:0007669"/>
    <property type="project" value="UniProtKB-SubCell"/>
</dbReference>
<keyword evidence="2" id="KW-0813">Transport</keyword>
<dbReference type="AlphaFoldDB" id="A0A7X0DP27"/>
<evidence type="ECO:0000313" key="10">
    <source>
        <dbReference type="EMBL" id="MBB6211939.1"/>
    </source>
</evidence>
<dbReference type="PANTHER" id="PTHR23522">
    <property type="entry name" value="BLL5896 PROTEIN"/>
    <property type="match status" value="1"/>
</dbReference>
<sequence>MSRLLSSDALRLSLLYGAWFCVPGIQLPFWPVWLQHRGLSAVEIGIVLGAVYWARVISNPLIGSAVDLWGRRDRMLAILGIVSAVLMATYLLADGFWPILIVSLLASALYAGIVPISETITMALNAAGRVEYGRIRMWGSATFIVMAGIAGLAIDHSPTAEVIVWMVIGCAAITCLACFLPPKIDADRPKGPREPWSAILKDRPFILFLFALGCFQGSHTMFYGFGTLHWRAAGISPVIIGALWAVGVIAEILLFAFSPQILKRLQPRHLLALAAFGGLLRWMVMPFTTSLWVLFPLQSLHALTFGCAHLGAMHSVGRMVSPGLTARAQSLYSSIAAGVIPGILMLGAGPLYNHLGGWAFMTSALLSGGGYLVLRLIPPAAFTRTYSP</sequence>
<comment type="subcellular location">
    <subcellularLocation>
        <location evidence="1">Cell inner membrane</location>
        <topology evidence="1">Multi-pass membrane protein</topology>
    </subcellularLocation>
</comment>
<evidence type="ECO:0000256" key="3">
    <source>
        <dbReference type="ARBA" id="ARBA00022475"/>
    </source>
</evidence>
<feature type="transmembrane region" description="Helical" evidence="8">
    <location>
        <begin position="270"/>
        <end position="294"/>
    </location>
</feature>